<dbReference type="RefSeq" id="WP_148135218.1">
    <property type="nucleotide sequence ID" value="NZ_CP017634.1"/>
</dbReference>
<dbReference type="GO" id="GO:0009279">
    <property type="term" value="C:cell outer membrane"/>
    <property type="evidence" value="ECO:0007669"/>
    <property type="project" value="UniProtKB-SubCell"/>
</dbReference>
<keyword evidence="11" id="KW-1185">Reference proteome</keyword>
<evidence type="ECO:0000256" key="6">
    <source>
        <dbReference type="ARBA" id="ARBA00023136"/>
    </source>
</evidence>
<dbReference type="GO" id="GO:1990281">
    <property type="term" value="C:efflux pump complex"/>
    <property type="evidence" value="ECO:0007669"/>
    <property type="project" value="TreeGrafter"/>
</dbReference>
<sequence>MKKRVLWGVLAVLIILAASVSASMGESAVPEAKSLSLNQAIELAMKDNAQVELAGLGVEKAALELERKEFAKRKALNKIGTTETNMLGGTSVVRIDQSTAKTIDVDPVLAQSQKIVADVTKSYTENSIKYGVEAAYYGVLRSEKMLETAQSSFKRAQEQLKQAQAKFKAGTVAKIDVISAEAELQSAEASVNEAEAGLQKAKMNLNQTLNLDLDTPLNLTDKFTFTTGEPIDVAKVIQEMMEKDKPFVAAREANHSSEVTMDYYKKYYTANTFDYRSAAYAYKDAEVAFNTAKSNLELNIKAAYLDLKTAEDNYKVLTKSLEQAQEAYRLTKLRYDVGMATGYDVLNAEASLKQADLGLLNALYNYNLAKAKFTYGIFGSSSM</sequence>
<keyword evidence="4" id="KW-1134">Transmembrane beta strand</keyword>
<dbReference type="Proteomes" id="UP000323521">
    <property type="component" value="Chromosome"/>
</dbReference>
<organism evidence="10 11">
    <name type="scientific">Formimonas warabiya</name>
    <dbReference type="NCBI Taxonomy" id="1761012"/>
    <lineage>
        <taxon>Bacteria</taxon>
        <taxon>Bacillati</taxon>
        <taxon>Bacillota</taxon>
        <taxon>Clostridia</taxon>
        <taxon>Eubacteriales</taxon>
        <taxon>Peptococcaceae</taxon>
        <taxon>Candidatus Formimonas</taxon>
    </lineage>
</organism>
<dbReference type="PANTHER" id="PTHR30026:SF20">
    <property type="entry name" value="OUTER MEMBRANE PROTEIN TOLC"/>
    <property type="match status" value="1"/>
</dbReference>
<keyword evidence="9" id="KW-0732">Signal</keyword>
<feature type="coiled-coil region" evidence="8">
    <location>
        <begin position="146"/>
        <end position="211"/>
    </location>
</feature>
<evidence type="ECO:0000256" key="8">
    <source>
        <dbReference type="SAM" id="Coils"/>
    </source>
</evidence>
<dbReference type="EMBL" id="CP017634">
    <property type="protein sequence ID" value="ATW25953.1"/>
    <property type="molecule type" value="Genomic_DNA"/>
</dbReference>
<dbReference type="GO" id="GO:0015562">
    <property type="term" value="F:efflux transmembrane transporter activity"/>
    <property type="evidence" value="ECO:0007669"/>
    <property type="project" value="InterPro"/>
</dbReference>
<dbReference type="InterPro" id="IPR051906">
    <property type="entry name" value="TolC-like"/>
</dbReference>
<evidence type="ECO:0000256" key="9">
    <source>
        <dbReference type="SAM" id="SignalP"/>
    </source>
</evidence>
<evidence type="ECO:0000313" key="10">
    <source>
        <dbReference type="EMBL" id="ATW25953.1"/>
    </source>
</evidence>
<evidence type="ECO:0008006" key="12">
    <source>
        <dbReference type="Google" id="ProtNLM"/>
    </source>
</evidence>
<feature type="chain" id="PRO_5038881381" description="TolC family protein" evidence="9">
    <location>
        <begin position="23"/>
        <end position="383"/>
    </location>
</feature>
<evidence type="ECO:0000256" key="2">
    <source>
        <dbReference type="ARBA" id="ARBA00007613"/>
    </source>
</evidence>
<dbReference type="InterPro" id="IPR003423">
    <property type="entry name" value="OMP_efflux"/>
</dbReference>
<evidence type="ECO:0000256" key="1">
    <source>
        <dbReference type="ARBA" id="ARBA00004442"/>
    </source>
</evidence>
<proteinExistence type="inferred from homology"/>
<evidence type="ECO:0000256" key="5">
    <source>
        <dbReference type="ARBA" id="ARBA00022692"/>
    </source>
</evidence>
<keyword evidence="6" id="KW-0472">Membrane</keyword>
<comment type="similarity">
    <text evidence="2">Belongs to the outer membrane factor (OMF) (TC 1.B.17) family.</text>
</comment>
<dbReference type="OrthoDB" id="1806484at2"/>
<evidence type="ECO:0000313" key="11">
    <source>
        <dbReference type="Proteomes" id="UP000323521"/>
    </source>
</evidence>
<keyword evidence="7" id="KW-0998">Cell outer membrane</keyword>
<gene>
    <name evidence="10" type="ORF">DCMF_15265</name>
</gene>
<evidence type="ECO:0000256" key="4">
    <source>
        <dbReference type="ARBA" id="ARBA00022452"/>
    </source>
</evidence>
<feature type="signal peptide" evidence="9">
    <location>
        <begin position="1"/>
        <end position="22"/>
    </location>
</feature>
<evidence type="ECO:0000256" key="3">
    <source>
        <dbReference type="ARBA" id="ARBA00022448"/>
    </source>
</evidence>
<keyword evidence="5" id="KW-0812">Transmembrane</keyword>
<dbReference type="KEGG" id="fwa:DCMF_15265"/>
<protein>
    <recommendedName>
        <fullName evidence="12">TolC family protein</fullName>
    </recommendedName>
</protein>
<keyword evidence="3" id="KW-0813">Transport</keyword>
<dbReference type="AlphaFoldDB" id="A0A3G1KTX0"/>
<dbReference type="SUPFAM" id="SSF56954">
    <property type="entry name" value="Outer membrane efflux proteins (OEP)"/>
    <property type="match status" value="1"/>
</dbReference>
<evidence type="ECO:0000256" key="7">
    <source>
        <dbReference type="ARBA" id="ARBA00023237"/>
    </source>
</evidence>
<feature type="coiled-coil region" evidence="8">
    <location>
        <begin position="293"/>
        <end position="327"/>
    </location>
</feature>
<name>A0A3G1KTX0_FORW1</name>
<dbReference type="GO" id="GO:0015288">
    <property type="term" value="F:porin activity"/>
    <property type="evidence" value="ECO:0007669"/>
    <property type="project" value="TreeGrafter"/>
</dbReference>
<accession>A0A3G1KTX0</accession>
<reference evidence="10 11" key="1">
    <citation type="submission" date="2016-10" db="EMBL/GenBank/DDBJ databases">
        <title>Complete Genome Sequence of Peptococcaceae strain DCMF.</title>
        <authorList>
            <person name="Edwards R.J."/>
            <person name="Holland S.I."/>
            <person name="Deshpande N.P."/>
            <person name="Wong Y.K."/>
            <person name="Ertan H."/>
            <person name="Manefield M."/>
            <person name="Russell T.L."/>
            <person name="Lee M.J."/>
        </authorList>
    </citation>
    <scope>NUCLEOTIDE SEQUENCE [LARGE SCALE GENOMIC DNA]</scope>
    <source>
        <strain evidence="10 11">DCMF</strain>
    </source>
</reference>
<dbReference type="Pfam" id="PF02321">
    <property type="entry name" value="OEP"/>
    <property type="match status" value="2"/>
</dbReference>
<comment type="subcellular location">
    <subcellularLocation>
        <location evidence="1">Cell outer membrane</location>
    </subcellularLocation>
</comment>
<keyword evidence="8" id="KW-0175">Coiled coil</keyword>
<dbReference type="PANTHER" id="PTHR30026">
    <property type="entry name" value="OUTER MEMBRANE PROTEIN TOLC"/>
    <property type="match status" value="1"/>
</dbReference>
<dbReference type="Gene3D" id="1.20.1600.10">
    <property type="entry name" value="Outer membrane efflux proteins (OEP)"/>
    <property type="match status" value="2"/>
</dbReference>